<feature type="active site" description="Acyl-ester intermediate" evidence="7">
    <location>
        <position position="253"/>
    </location>
</feature>
<feature type="domain" description="Carboxylesterase type B" evidence="9">
    <location>
        <begin position="58"/>
        <end position="544"/>
    </location>
</feature>
<dbReference type="OrthoDB" id="408631at2759"/>
<evidence type="ECO:0000256" key="8">
    <source>
        <dbReference type="RuleBase" id="RU361235"/>
    </source>
</evidence>
<keyword evidence="4" id="KW-1015">Disulfide bond</keyword>
<accession>A0A9Q0MRJ1</accession>
<keyword evidence="3 8" id="KW-0378">Hydrolase</keyword>
<dbReference type="PANTHER" id="PTHR43918">
    <property type="entry name" value="ACETYLCHOLINESTERASE"/>
    <property type="match status" value="1"/>
</dbReference>
<comment type="caution">
    <text evidence="10">The sequence shown here is derived from an EMBL/GenBank/DDBJ whole genome shotgun (WGS) entry which is preliminary data.</text>
</comment>
<evidence type="ECO:0000256" key="5">
    <source>
        <dbReference type="ARBA" id="ARBA00023180"/>
    </source>
</evidence>
<keyword evidence="2" id="KW-0719">Serine esterase</keyword>
<dbReference type="AlphaFoldDB" id="A0A9Q0MRJ1"/>
<dbReference type="GO" id="GO:0003990">
    <property type="term" value="F:acetylcholinesterase activity"/>
    <property type="evidence" value="ECO:0007669"/>
    <property type="project" value="UniProtKB-EC"/>
</dbReference>
<dbReference type="GO" id="GO:0019695">
    <property type="term" value="P:choline metabolic process"/>
    <property type="evidence" value="ECO:0007669"/>
    <property type="project" value="TreeGrafter"/>
</dbReference>
<dbReference type="GO" id="GO:0005615">
    <property type="term" value="C:extracellular space"/>
    <property type="evidence" value="ECO:0007669"/>
    <property type="project" value="TreeGrafter"/>
</dbReference>
<dbReference type="PANTHER" id="PTHR43918:SF4">
    <property type="entry name" value="CARBOXYLIC ESTER HYDROLASE"/>
    <property type="match status" value="1"/>
</dbReference>
<dbReference type="Pfam" id="PF00135">
    <property type="entry name" value="COesterase"/>
    <property type="match status" value="1"/>
</dbReference>
<protein>
    <recommendedName>
        <fullName evidence="8">Carboxylic ester hydrolase</fullName>
        <ecNumber evidence="8">3.1.1.-</ecNumber>
    </recommendedName>
</protein>
<dbReference type="PRINTS" id="PR00878">
    <property type="entry name" value="CHOLNESTRASE"/>
</dbReference>
<keyword evidence="11" id="KW-1185">Reference proteome</keyword>
<dbReference type="InterPro" id="IPR050654">
    <property type="entry name" value="AChE-related_enzymes"/>
</dbReference>
<evidence type="ECO:0000313" key="10">
    <source>
        <dbReference type="EMBL" id="KAJ6636666.1"/>
    </source>
</evidence>
<keyword evidence="8" id="KW-0732">Signal</keyword>
<dbReference type="GO" id="GO:0006581">
    <property type="term" value="P:acetylcholine catabolic process"/>
    <property type="evidence" value="ECO:0007669"/>
    <property type="project" value="TreeGrafter"/>
</dbReference>
<sequence length="593" mass="67255">MQKMLLVVILGLILFYQPEKVLAATEYGDNFSLCDHLKSHDSCSAQEVTNRYNRFRNHPIVTTNLGDAHGELESFNDQEVVVFHGIRYAKPPVGDLRFAIPQSVDEDTIKIFGMQSAVKVACVQPKNFLTGDLPVNEDCLHLNIWTPLLYTTHTKNDLSLNQLPVMVWIHGGSFHIGSGNQDDFNGIVLSAIGEVVVVTLNYRLGFFGFLNTELESAAGNMGLYDQAAALKWVNENIENFGGNPNRVTIFGESAGGLSVGLLIVSPFTKNLFNRAIIESGSPYSPLRPEPKLKVFEKSLLFSKALNCSKLEENAFDALAIECLRNANFQTINDYGREEKMHSQILPNPMHGDAFVPTNVHILMKDKYSVNPNLEVLIGINEDEGFIFVFQQLRQLLNTVGTRNVTIDELHSLIKTLLKGRSVDPFAVTNFYFENLSQELDGNAVLDTIIDLYGDLYINCPVYFLAERLTQILGYERTFSYMLTRSSSQPYIPMCKEWSKTCHGDELQPLFGVPLRNANLFNDSDKELSKYLMRLWIGFAKTGKVLWTNYANNWFVEIPHNTTRKFTEFKNFHPEKTYACDAFWRDLFERQLNI</sequence>
<dbReference type="InterPro" id="IPR019826">
    <property type="entry name" value="Carboxylesterase_B_AS"/>
</dbReference>
<dbReference type="SUPFAM" id="SSF53474">
    <property type="entry name" value="alpha/beta-Hydrolases"/>
    <property type="match status" value="1"/>
</dbReference>
<dbReference type="Proteomes" id="UP001151699">
    <property type="component" value="Chromosome C"/>
</dbReference>
<comment type="catalytic activity">
    <reaction evidence="6">
        <text>acetylcholine + H2O = choline + acetate + H(+)</text>
        <dbReference type="Rhea" id="RHEA:17561"/>
        <dbReference type="ChEBI" id="CHEBI:15354"/>
        <dbReference type="ChEBI" id="CHEBI:15355"/>
        <dbReference type="ChEBI" id="CHEBI:15377"/>
        <dbReference type="ChEBI" id="CHEBI:15378"/>
        <dbReference type="ChEBI" id="CHEBI:30089"/>
        <dbReference type="EC" id="3.1.1.7"/>
    </reaction>
</comment>
<reference evidence="10" key="1">
    <citation type="submission" date="2022-07" db="EMBL/GenBank/DDBJ databases">
        <authorList>
            <person name="Trinca V."/>
            <person name="Uliana J.V.C."/>
            <person name="Torres T.T."/>
            <person name="Ward R.J."/>
            <person name="Monesi N."/>
        </authorList>
    </citation>
    <scope>NUCLEOTIDE SEQUENCE</scope>
    <source>
        <strain evidence="10">HSMRA1968</strain>
        <tissue evidence="10">Whole embryos</tissue>
    </source>
</reference>
<evidence type="ECO:0000256" key="7">
    <source>
        <dbReference type="PIRSR" id="PIRSR600997-1"/>
    </source>
</evidence>
<name>A0A9Q0MRJ1_9DIPT</name>
<evidence type="ECO:0000256" key="4">
    <source>
        <dbReference type="ARBA" id="ARBA00023157"/>
    </source>
</evidence>
<feature type="active site" description="Charge relay system" evidence="7">
    <location>
        <position position="383"/>
    </location>
</feature>
<proteinExistence type="inferred from homology"/>
<feature type="active site" description="Charge relay system" evidence="7">
    <location>
        <position position="502"/>
    </location>
</feature>
<dbReference type="Gene3D" id="3.40.50.1820">
    <property type="entry name" value="alpha/beta hydrolase"/>
    <property type="match status" value="1"/>
</dbReference>
<dbReference type="EMBL" id="WJQU01000004">
    <property type="protein sequence ID" value="KAJ6636666.1"/>
    <property type="molecule type" value="Genomic_DNA"/>
</dbReference>
<dbReference type="InterPro" id="IPR000997">
    <property type="entry name" value="Cholinesterase"/>
</dbReference>
<evidence type="ECO:0000256" key="3">
    <source>
        <dbReference type="ARBA" id="ARBA00022801"/>
    </source>
</evidence>
<evidence type="ECO:0000313" key="11">
    <source>
        <dbReference type="Proteomes" id="UP001151699"/>
    </source>
</evidence>
<dbReference type="EC" id="3.1.1.-" evidence="8"/>
<keyword evidence="5" id="KW-0325">Glycoprotein</keyword>
<evidence type="ECO:0000256" key="6">
    <source>
        <dbReference type="ARBA" id="ARBA00048484"/>
    </source>
</evidence>
<dbReference type="InterPro" id="IPR002018">
    <property type="entry name" value="CarbesteraseB"/>
</dbReference>
<dbReference type="PROSITE" id="PS00122">
    <property type="entry name" value="CARBOXYLESTERASE_B_1"/>
    <property type="match status" value="1"/>
</dbReference>
<gene>
    <name evidence="10" type="primary">ACES_3</name>
    <name evidence="10" type="ORF">Bhyg_15258</name>
</gene>
<dbReference type="GO" id="GO:0005886">
    <property type="term" value="C:plasma membrane"/>
    <property type="evidence" value="ECO:0007669"/>
    <property type="project" value="TreeGrafter"/>
</dbReference>
<evidence type="ECO:0000259" key="9">
    <source>
        <dbReference type="Pfam" id="PF00135"/>
    </source>
</evidence>
<organism evidence="10 11">
    <name type="scientific">Pseudolycoriella hygida</name>
    <dbReference type="NCBI Taxonomy" id="35572"/>
    <lineage>
        <taxon>Eukaryota</taxon>
        <taxon>Metazoa</taxon>
        <taxon>Ecdysozoa</taxon>
        <taxon>Arthropoda</taxon>
        <taxon>Hexapoda</taxon>
        <taxon>Insecta</taxon>
        <taxon>Pterygota</taxon>
        <taxon>Neoptera</taxon>
        <taxon>Endopterygota</taxon>
        <taxon>Diptera</taxon>
        <taxon>Nematocera</taxon>
        <taxon>Sciaroidea</taxon>
        <taxon>Sciaridae</taxon>
        <taxon>Pseudolycoriella</taxon>
    </lineage>
</organism>
<feature type="signal peptide" evidence="8">
    <location>
        <begin position="1"/>
        <end position="23"/>
    </location>
</feature>
<dbReference type="InterPro" id="IPR029058">
    <property type="entry name" value="AB_hydrolase_fold"/>
</dbReference>
<evidence type="ECO:0000256" key="1">
    <source>
        <dbReference type="ARBA" id="ARBA00005964"/>
    </source>
</evidence>
<feature type="chain" id="PRO_5040530838" description="Carboxylic ester hydrolase" evidence="8">
    <location>
        <begin position="24"/>
        <end position="593"/>
    </location>
</feature>
<evidence type="ECO:0000256" key="2">
    <source>
        <dbReference type="ARBA" id="ARBA00022487"/>
    </source>
</evidence>
<comment type="similarity">
    <text evidence="1 8">Belongs to the type-B carboxylesterase/lipase family.</text>
</comment>